<dbReference type="Pfam" id="PF08659">
    <property type="entry name" value="KR"/>
    <property type="match status" value="1"/>
</dbReference>
<evidence type="ECO:0000256" key="1">
    <source>
        <dbReference type="ARBA" id="ARBA00022450"/>
    </source>
</evidence>
<feature type="active site" description="Proton acceptor; for dehydratase activity" evidence="7">
    <location>
        <position position="958"/>
    </location>
</feature>
<dbReference type="PROSITE" id="PS50075">
    <property type="entry name" value="CARRIER"/>
    <property type="match status" value="1"/>
</dbReference>
<dbReference type="PROSITE" id="PS52004">
    <property type="entry name" value="KS3_2"/>
    <property type="match status" value="1"/>
</dbReference>
<dbReference type="PROSITE" id="PS00606">
    <property type="entry name" value="KS3_1"/>
    <property type="match status" value="1"/>
</dbReference>
<reference evidence="11 12" key="1">
    <citation type="submission" date="2016-01" db="EMBL/GenBank/DDBJ databases">
        <title>The new phylogeny of the genus Mycobacterium.</title>
        <authorList>
            <person name="Tarcisio F."/>
            <person name="Conor M."/>
            <person name="Antonella G."/>
            <person name="Elisabetta G."/>
            <person name="Giulia F.S."/>
            <person name="Sara T."/>
            <person name="Anna F."/>
            <person name="Clotilde B."/>
            <person name="Roberto B."/>
            <person name="Veronica D.S."/>
            <person name="Fabio R."/>
            <person name="Monica P."/>
            <person name="Olivier J."/>
            <person name="Enrico T."/>
            <person name="Nicola S."/>
        </authorList>
    </citation>
    <scope>NUCLEOTIDE SEQUENCE [LARGE SCALE GENOMIC DNA]</scope>
    <source>
        <strain evidence="11 12">DSM 43505</strain>
    </source>
</reference>
<dbReference type="InterPro" id="IPR020843">
    <property type="entry name" value="ER"/>
</dbReference>
<evidence type="ECO:0000313" key="12">
    <source>
        <dbReference type="Proteomes" id="UP000193738"/>
    </source>
</evidence>
<dbReference type="Gene3D" id="3.90.180.10">
    <property type="entry name" value="Medium-chain alcohol dehydrogenases, catalytic domain"/>
    <property type="match status" value="1"/>
</dbReference>
<dbReference type="InterPro" id="IPR036291">
    <property type="entry name" value="NAD(P)-bd_dom_sf"/>
</dbReference>
<dbReference type="EMBL" id="LQOX01000112">
    <property type="protein sequence ID" value="ORV67358.1"/>
    <property type="molecule type" value="Genomic_DNA"/>
</dbReference>
<dbReference type="InterPro" id="IPR032821">
    <property type="entry name" value="PKS_assoc"/>
</dbReference>
<dbReference type="InterPro" id="IPR049551">
    <property type="entry name" value="PKS_DH_C"/>
</dbReference>
<dbReference type="Gene3D" id="3.10.129.110">
    <property type="entry name" value="Polyketide synthase dehydratase"/>
    <property type="match status" value="1"/>
</dbReference>
<dbReference type="InterPro" id="IPR011032">
    <property type="entry name" value="GroES-like_sf"/>
</dbReference>
<protein>
    <submittedName>
        <fullName evidence="11">Polyketide synthase</fullName>
    </submittedName>
</protein>
<dbReference type="InterPro" id="IPR016039">
    <property type="entry name" value="Thiolase-like"/>
</dbReference>
<keyword evidence="3" id="KW-0808">Transferase</keyword>
<dbReference type="InterPro" id="IPR001227">
    <property type="entry name" value="Ac_transferase_dom_sf"/>
</dbReference>
<dbReference type="GO" id="GO:0031177">
    <property type="term" value="F:phosphopantetheine binding"/>
    <property type="evidence" value="ECO:0007669"/>
    <property type="project" value="InterPro"/>
</dbReference>
<dbReference type="Pfam" id="PF00109">
    <property type="entry name" value="ketoacyl-synt"/>
    <property type="match status" value="1"/>
</dbReference>
<dbReference type="PROSITE" id="PS00012">
    <property type="entry name" value="PHOSPHOPANTETHEINE"/>
    <property type="match status" value="1"/>
</dbReference>
<evidence type="ECO:0000259" key="9">
    <source>
        <dbReference type="PROSITE" id="PS52004"/>
    </source>
</evidence>
<dbReference type="Gene3D" id="1.10.1200.10">
    <property type="entry name" value="ACP-like"/>
    <property type="match status" value="1"/>
</dbReference>
<accession>A0A1X1VEK6</accession>
<dbReference type="GO" id="GO:0004315">
    <property type="term" value="F:3-oxoacyl-[acyl-carrier-protein] synthase activity"/>
    <property type="evidence" value="ECO:0007669"/>
    <property type="project" value="InterPro"/>
</dbReference>
<dbReference type="InterPro" id="IPR013968">
    <property type="entry name" value="PKS_KR"/>
</dbReference>
<feature type="domain" description="Carrier" evidence="8">
    <location>
        <begin position="2070"/>
        <end position="2146"/>
    </location>
</feature>
<dbReference type="GO" id="GO:0071770">
    <property type="term" value="P:DIM/DIP cell wall layer assembly"/>
    <property type="evidence" value="ECO:0007669"/>
    <property type="project" value="TreeGrafter"/>
</dbReference>
<dbReference type="RefSeq" id="WP_036418270.1">
    <property type="nucleotide sequence ID" value="NZ_LQOX01000112.1"/>
</dbReference>
<dbReference type="Gene3D" id="3.30.70.250">
    <property type="entry name" value="Malonyl-CoA ACP transacylase, ACP-binding"/>
    <property type="match status" value="1"/>
</dbReference>
<dbReference type="Gene3D" id="3.40.50.720">
    <property type="entry name" value="NAD(P)-binding Rossmann-like Domain"/>
    <property type="match status" value="3"/>
</dbReference>
<dbReference type="Pfam" id="PF08240">
    <property type="entry name" value="ADH_N"/>
    <property type="match status" value="1"/>
</dbReference>
<dbReference type="GO" id="GO:0005886">
    <property type="term" value="C:plasma membrane"/>
    <property type="evidence" value="ECO:0007669"/>
    <property type="project" value="TreeGrafter"/>
</dbReference>
<dbReference type="SUPFAM" id="SSF47336">
    <property type="entry name" value="ACP-like"/>
    <property type="match status" value="1"/>
</dbReference>
<dbReference type="GO" id="GO:0005737">
    <property type="term" value="C:cytoplasm"/>
    <property type="evidence" value="ECO:0007669"/>
    <property type="project" value="TreeGrafter"/>
</dbReference>
<dbReference type="SMART" id="SM00822">
    <property type="entry name" value="PKS_KR"/>
    <property type="match status" value="1"/>
</dbReference>
<dbReference type="SMART" id="SM00826">
    <property type="entry name" value="PKS_DH"/>
    <property type="match status" value="1"/>
</dbReference>
<dbReference type="InterPro" id="IPR013149">
    <property type="entry name" value="ADH-like_C"/>
</dbReference>
<dbReference type="STRING" id="1777.AWC07_09340"/>
<dbReference type="InterPro" id="IPR009081">
    <property type="entry name" value="PP-bd_ACP"/>
</dbReference>
<dbReference type="SMART" id="SM00827">
    <property type="entry name" value="PKS_AT"/>
    <property type="match status" value="1"/>
</dbReference>
<keyword evidence="1" id="KW-0596">Phosphopantetheine</keyword>
<dbReference type="Proteomes" id="UP000193738">
    <property type="component" value="Unassembled WGS sequence"/>
</dbReference>
<dbReference type="Pfam" id="PF14765">
    <property type="entry name" value="PS-DH"/>
    <property type="match status" value="1"/>
</dbReference>
<dbReference type="FunFam" id="3.30.70.250:FF:000003">
    <property type="entry name" value="Polyketide beta-ketoacyl synthase Pks3"/>
    <property type="match status" value="1"/>
</dbReference>
<dbReference type="InterPro" id="IPR042104">
    <property type="entry name" value="PKS_dehydratase_sf"/>
</dbReference>
<proteinExistence type="predicted"/>
<comment type="caution">
    <text evidence="11">The sequence shown here is derived from an EMBL/GenBank/DDBJ whole genome shotgun (WGS) entry which is preliminary data.</text>
</comment>
<dbReference type="InterPro" id="IPR020841">
    <property type="entry name" value="PKS_Beta-ketoAc_synthase_dom"/>
</dbReference>
<feature type="domain" description="Ketosynthase family 3 (KS3)" evidence="9">
    <location>
        <begin position="34"/>
        <end position="462"/>
    </location>
</feature>
<dbReference type="PANTHER" id="PTHR43775">
    <property type="entry name" value="FATTY ACID SYNTHASE"/>
    <property type="match status" value="1"/>
</dbReference>
<evidence type="ECO:0000256" key="7">
    <source>
        <dbReference type="PROSITE-ProRule" id="PRU01363"/>
    </source>
</evidence>
<dbReference type="Gene3D" id="3.40.47.10">
    <property type="match status" value="1"/>
</dbReference>
<dbReference type="InterPro" id="IPR014030">
    <property type="entry name" value="Ketoacyl_synth_N"/>
</dbReference>
<dbReference type="GO" id="GO:0006633">
    <property type="term" value="P:fatty acid biosynthetic process"/>
    <property type="evidence" value="ECO:0007669"/>
    <property type="project" value="InterPro"/>
</dbReference>
<dbReference type="InterPro" id="IPR014031">
    <property type="entry name" value="Ketoacyl_synth_C"/>
</dbReference>
<dbReference type="Pfam" id="PF21089">
    <property type="entry name" value="PKS_DH_N"/>
    <property type="match status" value="1"/>
</dbReference>
<keyword evidence="5" id="KW-0511">Multifunctional enzyme</keyword>
<dbReference type="PROSITE" id="PS52019">
    <property type="entry name" value="PKS_MFAS_DH"/>
    <property type="match status" value="1"/>
</dbReference>
<dbReference type="CDD" id="cd00833">
    <property type="entry name" value="PKS"/>
    <property type="match status" value="1"/>
</dbReference>
<dbReference type="InterPro" id="IPR016036">
    <property type="entry name" value="Malonyl_transacylase_ACP-bd"/>
</dbReference>
<dbReference type="FunFam" id="3.40.50.720:FF:000209">
    <property type="entry name" value="Polyketide synthase Pks12"/>
    <property type="match status" value="1"/>
</dbReference>
<evidence type="ECO:0000259" key="10">
    <source>
        <dbReference type="PROSITE" id="PS52019"/>
    </source>
</evidence>
<dbReference type="InterPro" id="IPR049900">
    <property type="entry name" value="PKS_mFAS_DH"/>
</dbReference>
<feature type="region of interest" description="N-terminal hotdog fold" evidence="7">
    <location>
        <begin position="927"/>
        <end position="1052"/>
    </location>
</feature>
<gene>
    <name evidence="11" type="ORF">AWC07_09340</name>
</gene>
<feature type="active site" description="Proton donor; for dehydratase activity" evidence="7">
    <location>
        <position position="1129"/>
    </location>
</feature>
<dbReference type="InterPro" id="IPR057326">
    <property type="entry name" value="KR_dom"/>
</dbReference>
<keyword evidence="6" id="KW-0012">Acyltransferase</keyword>
<dbReference type="SMART" id="SM00823">
    <property type="entry name" value="PKS_PP"/>
    <property type="match status" value="1"/>
</dbReference>
<dbReference type="InterPro" id="IPR049552">
    <property type="entry name" value="PKS_DH_N"/>
</dbReference>
<evidence type="ECO:0000256" key="4">
    <source>
        <dbReference type="ARBA" id="ARBA00022857"/>
    </source>
</evidence>
<dbReference type="InterPro" id="IPR016035">
    <property type="entry name" value="Acyl_Trfase/lysoPLipase"/>
</dbReference>
<keyword evidence="12" id="KW-1185">Reference proteome</keyword>
<dbReference type="Pfam" id="PF00107">
    <property type="entry name" value="ADH_zinc_N"/>
    <property type="match status" value="1"/>
</dbReference>
<dbReference type="Pfam" id="PF16197">
    <property type="entry name" value="KAsynt_C_assoc"/>
    <property type="match status" value="1"/>
</dbReference>
<dbReference type="SMART" id="SM00825">
    <property type="entry name" value="PKS_KS"/>
    <property type="match status" value="1"/>
</dbReference>
<dbReference type="InterPro" id="IPR036736">
    <property type="entry name" value="ACP-like_sf"/>
</dbReference>
<dbReference type="SUPFAM" id="SSF53901">
    <property type="entry name" value="Thiolase-like"/>
    <property type="match status" value="1"/>
</dbReference>
<dbReference type="InterPro" id="IPR050091">
    <property type="entry name" value="PKS_NRPS_Biosynth_Enz"/>
</dbReference>
<feature type="domain" description="PKS/mFAS DH" evidence="10">
    <location>
        <begin position="927"/>
        <end position="1219"/>
    </location>
</feature>
<dbReference type="Pfam" id="PF02801">
    <property type="entry name" value="Ketoacyl-synt_C"/>
    <property type="match status" value="1"/>
</dbReference>
<dbReference type="CDD" id="cd05195">
    <property type="entry name" value="enoyl_red"/>
    <property type="match status" value="1"/>
</dbReference>
<dbReference type="InterPro" id="IPR018201">
    <property type="entry name" value="Ketoacyl_synth_AS"/>
</dbReference>
<dbReference type="SMART" id="SM01294">
    <property type="entry name" value="PKS_PP_betabranch"/>
    <property type="match status" value="1"/>
</dbReference>
<sequence>MTAATPDRRAIITEALHKIDDLTARLELAEKSSTEPIAVVGMGCRFPGGVNNPEQFWELLCDGRSGIVRVPAQRWDADAFYTDDHTVPGTICSRDGGFLTDWQPDEFDAEFFSISPREAAAMDPQQRLLIEVAWEALENAGVPPHLIRGTQTSVFVGVTAYDYMLTLAGQLRPEELDAYIPTGNSANFAAGRLAYILGARGPAVVIDTACSSSLVAVHLACQSLRSRESDMALVGGTNLLLSPGPSIACSRWGMLSPEGQCKTFDASADGYVRGEGAAVVVLKRLDDAVRDGDRILAVVRGSAVNQDGASSGVTVPNGPAQQALLRTALTSSKLEAADIDYIEAHGTGTPLGDPIELDSLSKVFSERESSPPLVIGSVKTNLGHLEAAAGVAGFMKAALAVGNGYIPRHLNFRQLTPHASAEAARLTIAADGMAWPETGRPRRAGISSFGVSGTNAHVVIEQAPAPAAVTPHGPTPAVSTLVVSGKTTQRVAATASVLADWLEGPGAGVSLADAAHTLNHHRPRHAKFATVAAVDRGQAVAGLRALAAGQSAPGVVAPREGSVGPGTVFVYSGRGSQWAGMGRQLLADEPAFAAAVAELEPDFVAQAGFSLQEVITGGKELVGIEQIQLGVIGMQLALTELWRSYGVQPDLVIGHSMGEVAAAVVAGALTPAQGLRVTAIRSRLMAPLSGQGTMALLELDAAETEALIADYPQVSLGIYASPRQSVIAGPPQQIDALIETVRQRGGFATRVNIEVAPHNPAMDALQPQMRSELADLTPRPPTMPIISTTYADLDSQPVFDAEHWATNMRNPVRFHQAITRAFDGPGGPHHTFIEISAHPLLTHSISDTLASTHHNAEYLSIGTLQRDTHDTLTFHTNLNTTHTTRPPQTPHPPEPHPVLPTTPWQHTHHWISATSHSGSALHRAGIHPLLGVGVTDPTNGIRIWESELAPDLLWLGDHVIDDLCVLPGAAYAEVALAAATEAFPVEHDGPERPWMISELDLHQMLHVTEGTVLVTTLTGDEQRCRIEIHSRSGSSEWTTHATATVARTQSVAPPDHKAPRAAVGDTADELDPDELYQRLRGAGQQHGPAFQGIVGLAVEQSGAARADVRLPSPARPGSRDFLLHPVMMDIALQTLGATRMATDLAGGQTARKSLVVPVRYAGVHVYGEVTRGVRAVGTLAAREGSDRLVGEVVLTDPDGLPLLVIDEVEMAVLGSVSGATELIQRLFTLEWEPAPLTKAAPVSPGPDRLLLIGDPAAADPLLPALRSSLSDRTEVELISPHDEAALRATITRSGSGWDGIVMVCPPRSVDESLPDDAQLELARTRTLLIARVVETVTRMGTRKSPRLWIVTRGAQQFDPTDSVTLAQAELRGIARVLTFEHSELKTTLVDIEPEGTGSLVGLTAELLAGSDHDEVAYRDGQRYVNRLVPAPTTANGDLAAESRRTVVNLDRTGPLGGAVRLQIDQPGRLDALTVHEVKRARPQGDQVEVRVVAAGLNFSDVLKAMGVYPGLDGAAPVIGGECVGYVTAVGDDVRSGEASVEMGQRVIAFGPGTFGTHVGTLADLVVPIPDTLPDNEAATFGVAYLTAWHSLCEVGRLAPGERVLIHSATGGVGMAAVSIAKMIGARIYTTAGSDAKRDMLSKLGVEYVGDSRGVDFADEILELTNGYGVDVVLNSLAGEAIQRGVQILAPGGRFIELGKKDVYADANLGLAALAKSASFCVVDLDLNLKLRPAKYRQLLQHILEHVAAGRLPVLPVTEFSLRDAADAFRLMASGKHTGKIVISIPDSGSIEAVASPPPLPLVSPDGGYLIVGGMGGLGFVVARWLAEQGAGLVVLNGRSAPGDEVGAAIAELRAAGHRIEVITGDIAEPGTADRLVQAVEAAGFRLAGVLHSAMVLADEIVLNMTDSAAARVFAPKVAGSWRLHQATASRDVDWWLTFSSAAALLGTPGQGAYAAANSWVDGLVAYRRSRGLPAVGINWGPWAEVGRAQFFADLGVSMITAEQGLAAMQAVLAADRARTGVFSLDARQWFQSFPAVAGSSLFAKLQESTAPERSGGGKVRAQLDALDAAERPGYLASAIAGEIRGVLRSSDPIDHDRPLETLGLDSLMALELRNRLEASLGITLPVALVWAYPTITDLAAALCERMDYAPPAAAQQTADAEPELSDEEMDLLADLVEASELEAAARGES</sequence>
<dbReference type="SUPFAM" id="SSF52151">
    <property type="entry name" value="FabD/lysophospholipase-like"/>
    <property type="match status" value="1"/>
</dbReference>
<dbReference type="SUPFAM" id="SSF50129">
    <property type="entry name" value="GroES-like"/>
    <property type="match status" value="1"/>
</dbReference>
<keyword evidence="2" id="KW-0597">Phosphoprotein</keyword>
<evidence type="ECO:0000256" key="3">
    <source>
        <dbReference type="ARBA" id="ARBA00022679"/>
    </source>
</evidence>
<dbReference type="SMART" id="SM00829">
    <property type="entry name" value="PKS_ER"/>
    <property type="match status" value="1"/>
</dbReference>
<evidence type="ECO:0000313" key="11">
    <source>
        <dbReference type="EMBL" id="ORV67358.1"/>
    </source>
</evidence>
<name>A0A1X1VEK6_MYCGS</name>
<evidence type="ECO:0000256" key="5">
    <source>
        <dbReference type="ARBA" id="ARBA00023268"/>
    </source>
</evidence>
<dbReference type="FunFam" id="3.40.47.10:FF:000019">
    <property type="entry name" value="Polyketide synthase type I"/>
    <property type="match status" value="1"/>
</dbReference>
<dbReference type="InterPro" id="IPR014043">
    <property type="entry name" value="Acyl_transferase_dom"/>
</dbReference>
<dbReference type="GO" id="GO:0004312">
    <property type="term" value="F:fatty acid synthase activity"/>
    <property type="evidence" value="ECO:0007669"/>
    <property type="project" value="TreeGrafter"/>
</dbReference>
<evidence type="ECO:0000259" key="8">
    <source>
        <dbReference type="PROSITE" id="PS50075"/>
    </source>
</evidence>
<dbReference type="GO" id="GO:0016491">
    <property type="term" value="F:oxidoreductase activity"/>
    <property type="evidence" value="ECO:0007669"/>
    <property type="project" value="InterPro"/>
</dbReference>
<dbReference type="SUPFAM" id="SSF51735">
    <property type="entry name" value="NAD(P)-binding Rossmann-fold domains"/>
    <property type="match status" value="3"/>
</dbReference>
<organism evidence="11 12">
    <name type="scientific">Mycobacterium gastri</name>
    <dbReference type="NCBI Taxonomy" id="1777"/>
    <lineage>
        <taxon>Bacteria</taxon>
        <taxon>Bacillati</taxon>
        <taxon>Actinomycetota</taxon>
        <taxon>Actinomycetes</taxon>
        <taxon>Mycobacteriales</taxon>
        <taxon>Mycobacteriaceae</taxon>
        <taxon>Mycobacterium</taxon>
    </lineage>
</organism>
<dbReference type="InterPro" id="IPR020807">
    <property type="entry name" value="PKS_DH"/>
</dbReference>
<dbReference type="Pfam" id="PF00698">
    <property type="entry name" value="Acyl_transf_1"/>
    <property type="match status" value="1"/>
</dbReference>
<dbReference type="InterPro" id="IPR013154">
    <property type="entry name" value="ADH-like_N"/>
</dbReference>
<dbReference type="Gene3D" id="3.40.366.10">
    <property type="entry name" value="Malonyl-Coenzyme A Acyl Carrier Protein, domain 2"/>
    <property type="match status" value="1"/>
</dbReference>
<evidence type="ECO:0000256" key="6">
    <source>
        <dbReference type="ARBA" id="ARBA00023315"/>
    </source>
</evidence>
<keyword evidence="4" id="KW-0521">NADP</keyword>
<dbReference type="InterPro" id="IPR020806">
    <property type="entry name" value="PKS_PP-bd"/>
</dbReference>
<dbReference type="Pfam" id="PF00550">
    <property type="entry name" value="PP-binding"/>
    <property type="match status" value="1"/>
</dbReference>
<dbReference type="PANTHER" id="PTHR43775:SF37">
    <property type="entry name" value="SI:DKEY-61P9.11"/>
    <property type="match status" value="1"/>
</dbReference>
<dbReference type="SUPFAM" id="SSF55048">
    <property type="entry name" value="Probable ACP-binding domain of malonyl-CoA ACP transacylase"/>
    <property type="match status" value="1"/>
</dbReference>
<evidence type="ECO:0000256" key="2">
    <source>
        <dbReference type="ARBA" id="ARBA00022553"/>
    </source>
</evidence>
<dbReference type="InterPro" id="IPR006162">
    <property type="entry name" value="Ppantetheine_attach_site"/>
</dbReference>
<feature type="region of interest" description="C-terminal hotdog fold" evidence="7">
    <location>
        <begin position="1067"/>
        <end position="1219"/>
    </location>
</feature>